<keyword evidence="6" id="KW-0720">Serine protease</keyword>
<feature type="domain" description="Peptidase S1" evidence="10">
    <location>
        <begin position="206"/>
        <end position="452"/>
    </location>
</feature>
<evidence type="ECO:0000259" key="10">
    <source>
        <dbReference type="PROSITE" id="PS50240"/>
    </source>
</evidence>
<keyword evidence="5" id="KW-0378">Hydrolase</keyword>
<dbReference type="CDD" id="cd00190">
    <property type="entry name" value="Tryp_SPc"/>
    <property type="match status" value="1"/>
</dbReference>
<evidence type="ECO:0000313" key="12">
    <source>
        <dbReference type="Proteomes" id="UP001353858"/>
    </source>
</evidence>
<evidence type="ECO:0000256" key="8">
    <source>
        <dbReference type="ARBA" id="ARBA00023157"/>
    </source>
</evidence>
<dbReference type="GO" id="GO:0004252">
    <property type="term" value="F:serine-type endopeptidase activity"/>
    <property type="evidence" value="ECO:0007669"/>
    <property type="project" value="InterPro"/>
</dbReference>
<keyword evidence="2" id="KW-0964">Secreted</keyword>
<evidence type="ECO:0000256" key="7">
    <source>
        <dbReference type="ARBA" id="ARBA00023145"/>
    </source>
</evidence>
<reference evidence="12" key="1">
    <citation type="submission" date="2023-01" db="EMBL/GenBank/DDBJ databases">
        <title>Key to firefly adult light organ development and bioluminescence: homeobox transcription factors regulate luciferase expression and transportation to peroxisome.</title>
        <authorList>
            <person name="Fu X."/>
        </authorList>
    </citation>
    <scope>NUCLEOTIDE SEQUENCE [LARGE SCALE GENOMIC DNA]</scope>
</reference>
<comment type="caution">
    <text evidence="11">The sequence shown here is derived from an EMBL/GenBank/DDBJ whole genome shotgun (WGS) entry which is preliminary data.</text>
</comment>
<proteinExistence type="predicted"/>
<dbReference type="Pfam" id="PF00089">
    <property type="entry name" value="Trypsin"/>
    <property type="match status" value="1"/>
</dbReference>
<evidence type="ECO:0000256" key="2">
    <source>
        <dbReference type="ARBA" id="ARBA00022525"/>
    </source>
</evidence>
<feature type="chain" id="PRO_5043038297" description="Peptidase S1 domain-containing protein" evidence="9">
    <location>
        <begin position="28"/>
        <end position="453"/>
    </location>
</feature>
<keyword evidence="4 9" id="KW-0732">Signal</keyword>
<comment type="subcellular location">
    <subcellularLocation>
        <location evidence="1">Secreted</location>
    </subcellularLocation>
</comment>
<gene>
    <name evidence="11" type="ORF">RN001_010279</name>
</gene>
<dbReference type="EMBL" id="JARPUR010000004">
    <property type="protein sequence ID" value="KAK4877773.1"/>
    <property type="molecule type" value="Genomic_DNA"/>
</dbReference>
<feature type="signal peptide" evidence="9">
    <location>
        <begin position="1"/>
        <end position="27"/>
    </location>
</feature>
<keyword evidence="3" id="KW-0645">Protease</keyword>
<protein>
    <recommendedName>
        <fullName evidence="10">Peptidase S1 domain-containing protein</fullName>
    </recommendedName>
</protein>
<accession>A0AAN7QHD0</accession>
<dbReference type="GO" id="GO:0005576">
    <property type="term" value="C:extracellular region"/>
    <property type="evidence" value="ECO:0007669"/>
    <property type="project" value="UniProtKB-SubCell"/>
</dbReference>
<dbReference type="PANTHER" id="PTHR24260:SF143">
    <property type="entry name" value="SERINE PROTEASE GD-LIKE PROTEIN"/>
    <property type="match status" value="1"/>
</dbReference>
<dbReference type="Gene3D" id="2.40.10.10">
    <property type="entry name" value="Trypsin-like serine proteases"/>
    <property type="match status" value="1"/>
</dbReference>
<dbReference type="FunFam" id="2.40.10.10:FF:000146">
    <property type="entry name" value="Serine protease 53"/>
    <property type="match status" value="1"/>
</dbReference>
<organism evidence="11 12">
    <name type="scientific">Aquatica leii</name>
    <dbReference type="NCBI Taxonomy" id="1421715"/>
    <lineage>
        <taxon>Eukaryota</taxon>
        <taxon>Metazoa</taxon>
        <taxon>Ecdysozoa</taxon>
        <taxon>Arthropoda</taxon>
        <taxon>Hexapoda</taxon>
        <taxon>Insecta</taxon>
        <taxon>Pterygota</taxon>
        <taxon>Neoptera</taxon>
        <taxon>Endopterygota</taxon>
        <taxon>Coleoptera</taxon>
        <taxon>Polyphaga</taxon>
        <taxon>Elateriformia</taxon>
        <taxon>Elateroidea</taxon>
        <taxon>Lampyridae</taxon>
        <taxon>Luciolinae</taxon>
        <taxon>Aquatica</taxon>
    </lineage>
</organism>
<dbReference type="Pfam" id="PF16030">
    <property type="entry name" value="GD_N"/>
    <property type="match status" value="1"/>
</dbReference>
<keyword evidence="12" id="KW-1185">Reference proteome</keyword>
<dbReference type="InterPro" id="IPR009003">
    <property type="entry name" value="Peptidase_S1_PA"/>
</dbReference>
<dbReference type="PRINTS" id="PR00722">
    <property type="entry name" value="CHYMOTRYPSIN"/>
</dbReference>
<dbReference type="InterPro" id="IPR031986">
    <property type="entry name" value="GD_N"/>
</dbReference>
<dbReference type="InterPro" id="IPR001314">
    <property type="entry name" value="Peptidase_S1A"/>
</dbReference>
<dbReference type="SUPFAM" id="SSF50494">
    <property type="entry name" value="Trypsin-like serine proteases"/>
    <property type="match status" value="1"/>
</dbReference>
<dbReference type="PROSITE" id="PS50240">
    <property type="entry name" value="TRYPSIN_DOM"/>
    <property type="match status" value="1"/>
</dbReference>
<evidence type="ECO:0000256" key="6">
    <source>
        <dbReference type="ARBA" id="ARBA00022825"/>
    </source>
</evidence>
<keyword evidence="7" id="KW-0865">Zymogen</keyword>
<dbReference type="PANTHER" id="PTHR24260">
    <property type="match status" value="1"/>
</dbReference>
<evidence type="ECO:0000313" key="11">
    <source>
        <dbReference type="EMBL" id="KAK4877773.1"/>
    </source>
</evidence>
<evidence type="ECO:0000256" key="4">
    <source>
        <dbReference type="ARBA" id="ARBA00022729"/>
    </source>
</evidence>
<evidence type="ECO:0000256" key="5">
    <source>
        <dbReference type="ARBA" id="ARBA00022801"/>
    </source>
</evidence>
<name>A0AAN7QHD0_9COLE</name>
<dbReference type="AlphaFoldDB" id="A0AAN7QHD0"/>
<dbReference type="Proteomes" id="UP001353858">
    <property type="component" value="Unassembled WGS sequence"/>
</dbReference>
<dbReference type="InterPro" id="IPR043504">
    <property type="entry name" value="Peptidase_S1_PA_chymotrypsin"/>
</dbReference>
<dbReference type="InterPro" id="IPR001254">
    <property type="entry name" value="Trypsin_dom"/>
</dbReference>
<dbReference type="InterPro" id="IPR018114">
    <property type="entry name" value="TRYPSIN_HIS"/>
</dbReference>
<evidence type="ECO:0000256" key="3">
    <source>
        <dbReference type="ARBA" id="ARBA00022670"/>
    </source>
</evidence>
<sequence>MSFVERYLLISTFLKLFLLSLVTLSKCQYDSPCPNIFQYRQDRFGTLFGYIEVPIPNTNVNKIVLDVQFSVGNVIYGSNGNIELTAGRLNTLEDILNRRRIRYNINFPYWTNIPPQITGIAINNRVLCSGPPISRRLVSVVSTVNLQHVLTLTTPLGYDVYGPFENDDTPTQFLPPIDNKFETTQKPLITRPDNICGLSHNANSLIIGGKRSRKGAHPWLGALFAQKVEGISFTCGTTLVSKRHTVTAAHCVHTKKKRFRADELWIVLGRENIQSWSNDGAQIIQAEAVHIHPDFKFTTADGDIAIIALAEDAIFSTLIRPACLWSEEANIDLIINQLGVVVGWGKDESGKTTSEPRETYFPIVSGEECLRSNVGFYEITSSRTFCAGYKNKTGPCNGDSGSGFLMKIKGRWTLRGIVSMSLATPDGNCDLTQYVVFSDVTQYKEWMLQILNN</sequence>
<keyword evidence="8" id="KW-1015">Disulfide bond</keyword>
<dbReference type="InterPro" id="IPR051333">
    <property type="entry name" value="CLIP_Serine_Protease"/>
</dbReference>
<dbReference type="PROSITE" id="PS00134">
    <property type="entry name" value="TRYPSIN_HIS"/>
    <property type="match status" value="1"/>
</dbReference>
<evidence type="ECO:0000256" key="9">
    <source>
        <dbReference type="SAM" id="SignalP"/>
    </source>
</evidence>
<dbReference type="SMART" id="SM00020">
    <property type="entry name" value="Tryp_SPc"/>
    <property type="match status" value="1"/>
</dbReference>
<evidence type="ECO:0000256" key="1">
    <source>
        <dbReference type="ARBA" id="ARBA00004613"/>
    </source>
</evidence>
<dbReference type="GO" id="GO:0006508">
    <property type="term" value="P:proteolysis"/>
    <property type="evidence" value="ECO:0007669"/>
    <property type="project" value="UniProtKB-KW"/>
</dbReference>